<dbReference type="PANTHER" id="PTHR36508">
    <property type="entry name" value="PROTEIN SLYX"/>
    <property type="match status" value="1"/>
</dbReference>
<feature type="coiled-coil region" evidence="1">
    <location>
        <begin position="4"/>
        <end position="52"/>
    </location>
</feature>
<feature type="region of interest" description="Disordered" evidence="2">
    <location>
        <begin position="54"/>
        <end position="75"/>
    </location>
</feature>
<evidence type="ECO:0000313" key="3">
    <source>
        <dbReference type="EMBL" id="PLW86698.1"/>
    </source>
</evidence>
<sequence length="75" mass="8552">MSELEQLRQQVIDLQSQLAFQEDTIASLNEALTEQQQEILVLRRQMTLLKQRQDEQAASIEAGSGATVQEKPPHY</sequence>
<keyword evidence="4" id="KW-1185">Reference proteome</keyword>
<dbReference type="AlphaFoldDB" id="A0AAP8MF74"/>
<gene>
    <name evidence="3" type="ORF">C0029_09915</name>
</gene>
<keyword evidence="3" id="KW-0489">Methyltransferase</keyword>
<name>A0AAP8MF74_9GAMM</name>
<dbReference type="GO" id="GO:0008168">
    <property type="term" value="F:methyltransferase activity"/>
    <property type="evidence" value="ECO:0007669"/>
    <property type="project" value="UniProtKB-KW"/>
</dbReference>
<protein>
    <submittedName>
        <fullName evidence="3">Homocysteine methyltransferase</fullName>
    </submittedName>
</protein>
<dbReference type="EMBL" id="PKUR01000002">
    <property type="protein sequence ID" value="PLW86698.1"/>
    <property type="molecule type" value="Genomic_DNA"/>
</dbReference>
<dbReference type="GO" id="GO:0032259">
    <property type="term" value="P:methylation"/>
    <property type="evidence" value="ECO:0007669"/>
    <property type="project" value="UniProtKB-KW"/>
</dbReference>
<dbReference type="KEGG" id="hja:BST95_10900"/>
<reference evidence="3 4" key="1">
    <citation type="submission" date="2018-01" db="EMBL/GenBank/DDBJ databases">
        <title>The draft genome sequence of Halioglobus japonicus S1-36.</title>
        <authorList>
            <person name="Du Z.-J."/>
            <person name="Shi M.-J."/>
        </authorList>
    </citation>
    <scope>NUCLEOTIDE SEQUENCE [LARGE SCALE GENOMIC DNA]</scope>
    <source>
        <strain evidence="3 4">S1-36</strain>
    </source>
</reference>
<comment type="caution">
    <text evidence="3">The sequence shown here is derived from an EMBL/GenBank/DDBJ whole genome shotgun (WGS) entry which is preliminary data.</text>
</comment>
<dbReference type="PANTHER" id="PTHR36508:SF1">
    <property type="entry name" value="PROTEIN SLYX"/>
    <property type="match status" value="1"/>
</dbReference>
<keyword evidence="1" id="KW-0175">Coiled coil</keyword>
<dbReference type="Proteomes" id="UP000235162">
    <property type="component" value="Unassembled WGS sequence"/>
</dbReference>
<proteinExistence type="predicted"/>
<keyword evidence="3" id="KW-0808">Transferase</keyword>
<organism evidence="3 4">
    <name type="scientific">Halioglobus japonicus</name>
    <dbReference type="NCBI Taxonomy" id="930805"/>
    <lineage>
        <taxon>Bacteria</taxon>
        <taxon>Pseudomonadati</taxon>
        <taxon>Pseudomonadota</taxon>
        <taxon>Gammaproteobacteria</taxon>
        <taxon>Cellvibrionales</taxon>
        <taxon>Halieaceae</taxon>
        <taxon>Halioglobus</taxon>
    </lineage>
</organism>
<dbReference type="InterPro" id="IPR007236">
    <property type="entry name" value="SlyX"/>
</dbReference>
<dbReference type="RefSeq" id="WP_084199433.1">
    <property type="nucleotide sequence ID" value="NZ_BMYL01000002.1"/>
</dbReference>
<dbReference type="Pfam" id="PF04102">
    <property type="entry name" value="SlyX"/>
    <property type="match status" value="1"/>
</dbReference>
<evidence type="ECO:0000256" key="2">
    <source>
        <dbReference type="SAM" id="MobiDB-lite"/>
    </source>
</evidence>
<evidence type="ECO:0000256" key="1">
    <source>
        <dbReference type="SAM" id="Coils"/>
    </source>
</evidence>
<evidence type="ECO:0000313" key="4">
    <source>
        <dbReference type="Proteomes" id="UP000235162"/>
    </source>
</evidence>
<dbReference type="Gene3D" id="1.20.5.300">
    <property type="match status" value="1"/>
</dbReference>
<accession>A0AAP8MF74</accession>